<dbReference type="AlphaFoldDB" id="L0EGP9"/>
<name>L0EGP9_THECK</name>
<dbReference type="STRING" id="717605.Theco_2888"/>
<dbReference type="HOGENOM" id="CLU_1517218_0_0_9"/>
<evidence type="ECO:0000313" key="2">
    <source>
        <dbReference type="EMBL" id="AGA58972.1"/>
    </source>
</evidence>
<reference evidence="3" key="1">
    <citation type="submission" date="2012-01" db="EMBL/GenBank/DDBJ databases">
        <title>Complete sequence of chromosome of Thermobacillus composti KWC4.</title>
        <authorList>
            <person name="Lucas S."/>
            <person name="Han J."/>
            <person name="Lapidus A."/>
            <person name="Cheng J.-F."/>
            <person name="Goodwin L."/>
            <person name="Pitluck S."/>
            <person name="Peters L."/>
            <person name="Ovchinnikova G."/>
            <person name="Teshima H."/>
            <person name="Detter J.C."/>
            <person name="Han C."/>
            <person name="Tapia R."/>
            <person name="Land M."/>
            <person name="Hauser L."/>
            <person name="Kyrpides N."/>
            <person name="Ivanova N."/>
            <person name="Pagani I."/>
            <person name="Anderson I."/>
            <person name="Woyke T."/>
        </authorList>
    </citation>
    <scope>NUCLEOTIDE SEQUENCE [LARGE SCALE GENOMIC DNA]</scope>
    <source>
        <strain evidence="3">DSM 18247 / JCM 13945 / KWC4</strain>
    </source>
</reference>
<protein>
    <submittedName>
        <fullName evidence="2">Uncharacterized protein</fullName>
    </submittedName>
</protein>
<keyword evidence="1" id="KW-1133">Transmembrane helix</keyword>
<evidence type="ECO:0000256" key="1">
    <source>
        <dbReference type="SAM" id="Phobius"/>
    </source>
</evidence>
<dbReference type="KEGG" id="tco:Theco_2888"/>
<keyword evidence="1" id="KW-0812">Transmembrane</keyword>
<feature type="transmembrane region" description="Helical" evidence="1">
    <location>
        <begin position="12"/>
        <end position="32"/>
    </location>
</feature>
<dbReference type="EMBL" id="CP003255">
    <property type="protein sequence ID" value="AGA58972.1"/>
    <property type="molecule type" value="Genomic_DNA"/>
</dbReference>
<keyword evidence="1" id="KW-0472">Membrane</keyword>
<sequence length="177" mass="19980">MRTSVPSLQTSFLFCLMVFAFSAVLWLLVELIGEGPDIPVNLPVSSLMAFFPLITACILAYRRDKGKGVRDLFRRLTDWRSIRRNVWYLPAFTLIPAVMFVSWLYMTLANYPLPEPDLHWPMIPVMFAVVRRNRMSTAGRRKGGAGCPIRINAGAGCNSRSDEAAFFRDGEKAGCNR</sequence>
<evidence type="ECO:0000313" key="3">
    <source>
        <dbReference type="Proteomes" id="UP000010795"/>
    </source>
</evidence>
<gene>
    <name evidence="2" type="ordered locus">Theco_2888</name>
</gene>
<dbReference type="Proteomes" id="UP000010795">
    <property type="component" value="Chromosome"/>
</dbReference>
<dbReference type="eggNOG" id="COG1266">
    <property type="taxonomic scope" value="Bacteria"/>
</dbReference>
<accession>L0EGP9</accession>
<keyword evidence="3" id="KW-1185">Reference proteome</keyword>
<dbReference type="RefSeq" id="WP_015255711.1">
    <property type="nucleotide sequence ID" value="NC_019897.1"/>
</dbReference>
<organism evidence="2 3">
    <name type="scientific">Thermobacillus composti (strain DSM 18247 / JCM 13945 / KWC4)</name>
    <dbReference type="NCBI Taxonomy" id="717605"/>
    <lineage>
        <taxon>Bacteria</taxon>
        <taxon>Bacillati</taxon>
        <taxon>Bacillota</taxon>
        <taxon>Bacilli</taxon>
        <taxon>Bacillales</taxon>
        <taxon>Paenibacillaceae</taxon>
        <taxon>Thermobacillus</taxon>
    </lineage>
</organism>
<dbReference type="OrthoDB" id="9777755at2"/>
<feature type="transmembrane region" description="Helical" evidence="1">
    <location>
        <begin position="85"/>
        <end position="106"/>
    </location>
</feature>
<feature type="transmembrane region" description="Helical" evidence="1">
    <location>
        <begin position="44"/>
        <end position="64"/>
    </location>
</feature>
<proteinExistence type="predicted"/>